<keyword evidence="2" id="KW-0812">Transmembrane</keyword>
<evidence type="ECO:0000256" key="2">
    <source>
        <dbReference type="SAM" id="Phobius"/>
    </source>
</evidence>
<feature type="compositionally biased region" description="Basic and acidic residues" evidence="1">
    <location>
        <begin position="547"/>
        <end position="567"/>
    </location>
</feature>
<feature type="region of interest" description="Disordered" evidence="1">
    <location>
        <begin position="373"/>
        <end position="400"/>
    </location>
</feature>
<organism evidence="3 4">
    <name type="scientific">Thermomonospora echinospora</name>
    <dbReference type="NCBI Taxonomy" id="1992"/>
    <lineage>
        <taxon>Bacteria</taxon>
        <taxon>Bacillati</taxon>
        <taxon>Actinomycetota</taxon>
        <taxon>Actinomycetes</taxon>
        <taxon>Streptosporangiales</taxon>
        <taxon>Thermomonosporaceae</taxon>
        <taxon>Thermomonospora</taxon>
    </lineage>
</organism>
<proteinExistence type="predicted"/>
<accession>A0A1H6BKT4</accession>
<dbReference type="AlphaFoldDB" id="A0A1H6BKT4"/>
<evidence type="ECO:0000313" key="4">
    <source>
        <dbReference type="Proteomes" id="UP000236723"/>
    </source>
</evidence>
<evidence type="ECO:0000313" key="3">
    <source>
        <dbReference type="EMBL" id="SEG60816.1"/>
    </source>
</evidence>
<feature type="transmembrane region" description="Helical" evidence="2">
    <location>
        <begin position="99"/>
        <end position="122"/>
    </location>
</feature>
<evidence type="ECO:0000256" key="1">
    <source>
        <dbReference type="SAM" id="MobiDB-lite"/>
    </source>
</evidence>
<name>A0A1H6BKT4_9ACTN</name>
<reference evidence="4" key="1">
    <citation type="submission" date="2016-10" db="EMBL/GenBank/DDBJ databases">
        <authorList>
            <person name="Varghese N."/>
            <person name="Submissions S."/>
        </authorList>
    </citation>
    <scope>NUCLEOTIDE SEQUENCE [LARGE SCALE GENOMIC DNA]</scope>
    <source>
        <strain evidence="4">DSM 43163</strain>
    </source>
</reference>
<feature type="transmembrane region" description="Helical" evidence="2">
    <location>
        <begin position="62"/>
        <end position="87"/>
    </location>
</feature>
<gene>
    <name evidence="3" type="ORF">SAMN04489712_107159</name>
</gene>
<protein>
    <submittedName>
        <fullName evidence="3">Uncharacterized protein</fullName>
    </submittedName>
</protein>
<feature type="region of interest" description="Disordered" evidence="1">
    <location>
        <begin position="524"/>
        <end position="567"/>
    </location>
</feature>
<keyword evidence="2" id="KW-1133">Transmembrane helix</keyword>
<dbReference type="Proteomes" id="UP000236723">
    <property type="component" value="Unassembled WGS sequence"/>
</dbReference>
<feature type="transmembrane region" description="Helical" evidence="2">
    <location>
        <begin position="20"/>
        <end position="42"/>
    </location>
</feature>
<dbReference type="EMBL" id="FNVO01000007">
    <property type="protein sequence ID" value="SEG60816.1"/>
    <property type="molecule type" value="Genomic_DNA"/>
</dbReference>
<sequence length="587" mass="64391">MAAMGERGPWKRRIVTLVVVWGWMPALAWLLWWVLALLMPGFRINQSYAHLLRRWFFPDGDLTAVTALGWLWVAAGLVVTALAVGWIESEAFDFDAGAAALAWGSAVLAVVVLAWPFTAVLWDNDKDAGRYYSGATVFHVPDLDRPPGSLTDLLRGARPGDGRACDRLGGHDVRSCVKKDTAYSSLRWEARTSSLAAARTAMNNAASPVQRVDVMDMTLTYLWGEADNTGRWSAVLDGSGIRQPMYGVAEWDGVTNTARVCRFAGDYRIDRAFGGSRKNSLRNLLAERYPRLVYDDTDIWGYCENDRPVVVIPVQRQIGYAQRTVQTSGGVLVLRGSAGGRPVVQYRPRARPGELPGPVYSISLVRAQRDATQWSAGREHRNRSSFGFEPSDFETQSENPGEYLLRGSDKRLYYVTPLTPRGSESQALIAYGVAPADQSDSGRLNRYDVYVLADGDPQVASLGTLKAQAVAHISGPSSPYPNFLNSGGALQEFVPLGGDTWRVYGVQNGQTAFYIDLSATGRVRPKTVAPGQDGQEGEDPKVTAPSGEEKDRREGCGRSVREMTDRQLTECLGELADELRRRSTTGG</sequence>
<dbReference type="OrthoDB" id="3276272at2"/>
<keyword evidence="4" id="KW-1185">Reference proteome</keyword>
<keyword evidence="2" id="KW-0472">Membrane</keyword>